<evidence type="ECO:0000256" key="6">
    <source>
        <dbReference type="ARBA" id="ARBA00022833"/>
    </source>
</evidence>
<dbReference type="InParanoid" id="A0A672S714"/>
<dbReference type="PROSITE" id="PS51292">
    <property type="entry name" value="ZF_RING_CH"/>
    <property type="match status" value="1"/>
</dbReference>
<keyword evidence="9" id="KW-0472">Membrane</keyword>
<evidence type="ECO:0000256" key="8">
    <source>
        <dbReference type="SAM" id="MobiDB-lite"/>
    </source>
</evidence>
<dbReference type="SMART" id="SM00744">
    <property type="entry name" value="RINGv"/>
    <property type="match status" value="1"/>
</dbReference>
<feature type="region of interest" description="Disordered" evidence="8">
    <location>
        <begin position="1"/>
        <end position="270"/>
    </location>
</feature>
<evidence type="ECO:0000256" key="9">
    <source>
        <dbReference type="SAM" id="Phobius"/>
    </source>
</evidence>
<dbReference type="Proteomes" id="UP000472262">
    <property type="component" value="Unassembled WGS sequence"/>
</dbReference>
<keyword evidence="12" id="KW-1185">Reference proteome</keyword>
<feature type="domain" description="RING-CH-type" evidence="10">
    <location>
        <begin position="287"/>
        <end position="348"/>
    </location>
</feature>
<evidence type="ECO:0000313" key="12">
    <source>
        <dbReference type="Proteomes" id="UP000472262"/>
    </source>
</evidence>
<keyword evidence="4" id="KW-0479">Metal-binding</keyword>
<dbReference type="SUPFAM" id="SSF57850">
    <property type="entry name" value="RING/U-box"/>
    <property type="match status" value="1"/>
</dbReference>
<feature type="compositionally biased region" description="Basic and acidic residues" evidence="8">
    <location>
        <begin position="235"/>
        <end position="261"/>
    </location>
</feature>
<dbReference type="GO" id="GO:0008270">
    <property type="term" value="F:zinc ion binding"/>
    <property type="evidence" value="ECO:0007669"/>
    <property type="project" value="UniProtKB-KW"/>
</dbReference>
<feature type="compositionally biased region" description="Basic residues" evidence="8">
    <location>
        <begin position="163"/>
        <end position="173"/>
    </location>
</feature>
<dbReference type="InterPro" id="IPR013083">
    <property type="entry name" value="Znf_RING/FYVE/PHD"/>
</dbReference>
<dbReference type="OMA" id="RTRYQEC"/>
<keyword evidence="7" id="KW-0391">Immunity</keyword>
<evidence type="ECO:0000256" key="1">
    <source>
        <dbReference type="ARBA" id="ARBA00004127"/>
    </source>
</evidence>
<feature type="transmembrane region" description="Helical" evidence="9">
    <location>
        <begin position="370"/>
        <end position="392"/>
    </location>
</feature>
<feature type="compositionally biased region" description="Polar residues" evidence="8">
    <location>
        <begin position="39"/>
        <end position="77"/>
    </location>
</feature>
<evidence type="ECO:0000256" key="2">
    <source>
        <dbReference type="ARBA" id="ARBA00004177"/>
    </source>
</evidence>
<dbReference type="InterPro" id="IPR011016">
    <property type="entry name" value="Znf_RING-CH"/>
</dbReference>
<evidence type="ECO:0000256" key="5">
    <source>
        <dbReference type="ARBA" id="ARBA00022771"/>
    </source>
</evidence>
<evidence type="ECO:0000259" key="10">
    <source>
        <dbReference type="PROSITE" id="PS51292"/>
    </source>
</evidence>
<evidence type="ECO:0000313" key="11">
    <source>
        <dbReference type="Ensembl" id="ENSSGRP00000097409.1"/>
    </source>
</evidence>
<dbReference type="GO" id="GO:0005768">
    <property type="term" value="C:endosome"/>
    <property type="evidence" value="ECO:0007669"/>
    <property type="project" value="UniProtKB-SubCell"/>
</dbReference>
<gene>
    <name evidence="11" type="primary">marchf1</name>
</gene>
<accession>A0A672S714</accession>
<keyword evidence="6" id="KW-0862">Zinc</keyword>
<protein>
    <recommendedName>
        <fullName evidence="10">RING-CH-type domain-containing protein</fullName>
    </recommendedName>
</protein>
<keyword evidence="9" id="KW-0812">Transmembrane</keyword>
<keyword evidence="9" id="KW-1133">Transmembrane helix</keyword>
<reference evidence="11" key="1">
    <citation type="submission" date="2025-08" db="UniProtKB">
        <authorList>
            <consortium name="Ensembl"/>
        </authorList>
    </citation>
    <scope>IDENTIFICATION</scope>
</reference>
<proteinExistence type="predicted"/>
<sequence length="461" mass="51921">MPVHQISVVPITKETANSSSRNRDKSKENEGEKAPGRSGSRSSNISKVSTSTPGAVLNSISQTSVTPSSQDICSSSGHAKLEVDGSDQTTPVMPINPASDPVPTAKRQVKRRIRRRRESTGTVGCATECVDQPRHSRLHRQTHTHSDSSSEDEQRWREARSWSRQKARRRRSSSQHTQAHPREERDATKLMSVNSDEGQKENQPPLCKGPNTRAHKKLSKREERGGQSQAANHTKGNERSSRSGSEEEEPITKTYEERGSGDPDMSVPSPFKCTVPTDHNGATQQACTDDELEVCRICHCEGDEECALITPCRCTGSLRFVHQGCLHQWIKSSDTRCCELCKYAFIMETHLKPLRKWEKLQMSTSERRKIFCSVTFHLAAVVCVIWSLYVLIDRTTEEIRQGKNNGNKKKIKETYTKVYIEYWKHTKAIAFILSSLSLHCLFDDSFSRAMLTTLSSFNTVR</sequence>
<feature type="compositionally biased region" description="Basic and acidic residues" evidence="8">
    <location>
        <begin position="21"/>
        <end position="35"/>
    </location>
</feature>
<dbReference type="PANTHER" id="PTHR45981">
    <property type="entry name" value="LD02310P"/>
    <property type="match status" value="1"/>
</dbReference>
<evidence type="ECO:0000256" key="3">
    <source>
        <dbReference type="ARBA" id="ARBA00004656"/>
    </source>
</evidence>
<comment type="subcellular location">
    <subcellularLocation>
        <location evidence="1">Endomembrane system</location>
        <topology evidence="1">Multi-pass membrane protein</topology>
    </subcellularLocation>
    <subcellularLocation>
        <location evidence="2">Endosome</location>
    </subcellularLocation>
    <subcellularLocation>
        <location evidence="3">Lysosome membrane</location>
    </subcellularLocation>
</comment>
<feature type="compositionally biased region" description="Basic and acidic residues" evidence="8">
    <location>
        <begin position="144"/>
        <end position="161"/>
    </location>
</feature>
<dbReference type="GO" id="GO:0002376">
    <property type="term" value="P:immune system process"/>
    <property type="evidence" value="ECO:0007669"/>
    <property type="project" value="UniProtKB-KW"/>
</dbReference>
<reference evidence="11" key="2">
    <citation type="submission" date="2025-09" db="UniProtKB">
        <authorList>
            <consortium name="Ensembl"/>
        </authorList>
    </citation>
    <scope>IDENTIFICATION</scope>
</reference>
<organism evidence="11 12">
    <name type="scientific">Sinocyclocheilus grahami</name>
    <name type="common">Dianchi golden-line fish</name>
    <name type="synonym">Barbus grahami</name>
    <dbReference type="NCBI Taxonomy" id="75366"/>
    <lineage>
        <taxon>Eukaryota</taxon>
        <taxon>Metazoa</taxon>
        <taxon>Chordata</taxon>
        <taxon>Craniata</taxon>
        <taxon>Vertebrata</taxon>
        <taxon>Euteleostomi</taxon>
        <taxon>Actinopterygii</taxon>
        <taxon>Neopterygii</taxon>
        <taxon>Teleostei</taxon>
        <taxon>Ostariophysi</taxon>
        <taxon>Cypriniformes</taxon>
        <taxon>Cyprinidae</taxon>
        <taxon>Cyprininae</taxon>
        <taxon>Sinocyclocheilus</taxon>
    </lineage>
</organism>
<evidence type="ECO:0000256" key="7">
    <source>
        <dbReference type="ARBA" id="ARBA00022859"/>
    </source>
</evidence>
<dbReference type="Ensembl" id="ENSSGRT00000103636.1">
    <property type="protein sequence ID" value="ENSSGRP00000097409.1"/>
    <property type="gene ID" value="ENSSGRG00000048638.1"/>
</dbReference>
<feature type="compositionally biased region" description="Basic residues" evidence="8">
    <location>
        <begin position="107"/>
        <end position="117"/>
    </location>
</feature>
<dbReference type="Gene3D" id="3.30.40.10">
    <property type="entry name" value="Zinc/RING finger domain, C3HC4 (zinc finger)"/>
    <property type="match status" value="1"/>
</dbReference>
<keyword evidence="5" id="KW-0863">Zinc-finger</keyword>
<dbReference type="AlphaFoldDB" id="A0A672S714"/>
<name>A0A672S714_SINGR</name>
<dbReference type="Pfam" id="PF12906">
    <property type="entry name" value="RINGv"/>
    <property type="match status" value="1"/>
</dbReference>
<dbReference type="GO" id="GO:0005765">
    <property type="term" value="C:lysosomal membrane"/>
    <property type="evidence" value="ECO:0007669"/>
    <property type="project" value="UniProtKB-SubCell"/>
</dbReference>
<evidence type="ECO:0000256" key="4">
    <source>
        <dbReference type="ARBA" id="ARBA00022723"/>
    </source>
</evidence>